<evidence type="ECO:0000259" key="2">
    <source>
        <dbReference type="SMART" id="SM00225"/>
    </source>
</evidence>
<keyword evidence="4" id="KW-1185">Reference proteome</keyword>
<dbReference type="SMART" id="SM00225">
    <property type="entry name" value="BTB"/>
    <property type="match status" value="1"/>
</dbReference>
<dbReference type="OrthoDB" id="3227959at2759"/>
<evidence type="ECO:0000313" key="3">
    <source>
        <dbReference type="EMBL" id="KAF5338344.1"/>
    </source>
</evidence>
<dbReference type="Gene3D" id="3.30.710.10">
    <property type="entry name" value="Potassium Channel Kv1.1, Chain A"/>
    <property type="match status" value="1"/>
</dbReference>
<proteinExistence type="predicted"/>
<dbReference type="InterPro" id="IPR000210">
    <property type="entry name" value="BTB/POZ_dom"/>
</dbReference>
<feature type="compositionally biased region" description="Low complexity" evidence="1">
    <location>
        <begin position="56"/>
        <end position="68"/>
    </location>
</feature>
<comment type="caution">
    <text evidence="3">The sequence shown here is derived from an EMBL/GenBank/DDBJ whole genome shotgun (WGS) entry which is preliminary data.</text>
</comment>
<name>A0A8H5CAV2_9AGAR</name>
<feature type="compositionally biased region" description="Low complexity" evidence="1">
    <location>
        <begin position="20"/>
        <end position="29"/>
    </location>
</feature>
<feature type="region of interest" description="Disordered" evidence="1">
    <location>
        <begin position="1"/>
        <end position="76"/>
    </location>
</feature>
<evidence type="ECO:0000313" key="4">
    <source>
        <dbReference type="Proteomes" id="UP000541558"/>
    </source>
</evidence>
<dbReference type="Proteomes" id="UP000541558">
    <property type="component" value="Unassembled WGS sequence"/>
</dbReference>
<dbReference type="EMBL" id="JAACJK010000014">
    <property type="protein sequence ID" value="KAF5338344.1"/>
    <property type="molecule type" value="Genomic_DNA"/>
</dbReference>
<organism evidence="3 4">
    <name type="scientific">Ephemerocybe angulata</name>
    <dbReference type="NCBI Taxonomy" id="980116"/>
    <lineage>
        <taxon>Eukaryota</taxon>
        <taxon>Fungi</taxon>
        <taxon>Dikarya</taxon>
        <taxon>Basidiomycota</taxon>
        <taxon>Agaricomycotina</taxon>
        <taxon>Agaricomycetes</taxon>
        <taxon>Agaricomycetidae</taxon>
        <taxon>Agaricales</taxon>
        <taxon>Agaricineae</taxon>
        <taxon>Psathyrellaceae</taxon>
        <taxon>Ephemerocybe</taxon>
    </lineage>
</organism>
<dbReference type="InterPro" id="IPR011333">
    <property type="entry name" value="SKP1/BTB/POZ_sf"/>
</dbReference>
<protein>
    <recommendedName>
        <fullName evidence="2">BTB domain-containing protein</fullName>
    </recommendedName>
</protein>
<dbReference type="AlphaFoldDB" id="A0A8H5CAV2"/>
<reference evidence="3 4" key="1">
    <citation type="journal article" date="2020" name="ISME J.">
        <title>Uncovering the hidden diversity of litter-decomposition mechanisms in mushroom-forming fungi.</title>
        <authorList>
            <person name="Floudas D."/>
            <person name="Bentzer J."/>
            <person name="Ahren D."/>
            <person name="Johansson T."/>
            <person name="Persson P."/>
            <person name="Tunlid A."/>
        </authorList>
    </citation>
    <scope>NUCLEOTIDE SEQUENCE [LARGE SCALE GENOMIC DNA]</scope>
    <source>
        <strain evidence="3 4">CBS 175.51</strain>
    </source>
</reference>
<dbReference type="SUPFAM" id="SSF54695">
    <property type="entry name" value="POZ domain"/>
    <property type="match status" value="1"/>
</dbReference>
<sequence>MVLRNPQKPLDPEPEPTPGPSSNTTSNGSANCAPGVTLTGPLGPQRLATGLRPAGSSSTLASLVSQSQHSRRVKSIKSMATLHPPETKFSSLKYGDKDELGKAAIIDAQTGAQLTRHKHLWFDDGSVICRAENTLFCVHMSVLQRHSEFFQDMFAIPQPAPGLSDSLVIEGSVMRHSPQLIPVITLFDKAEDVAHLLNALYDIGPVSSNSAFGDNGDEDFRVVSGILRLATKYIIDELREMALVHLSVAWPSTLKAWDLREDIARNYEIASGCPAAHRYPHPFAVINLAREVDAPSLLFSAFYDLSRYSYSQIYEPHEEDPLYRPSPFTPPSLSPADIARLCIGKEHTQHTITTLIQAMGNGQHIRQAGQQLMSGQYSLLRRSPSSSGAICISAAACRKDFTELVELATQHYLFDRERGCYDPLYVAEELGQLKSAEISECKACAKSLETWAAREREKAWRLIPVWFRLDSA</sequence>
<feature type="domain" description="BTB" evidence="2">
    <location>
        <begin position="125"/>
        <end position="250"/>
    </location>
</feature>
<evidence type="ECO:0000256" key="1">
    <source>
        <dbReference type="SAM" id="MobiDB-lite"/>
    </source>
</evidence>
<gene>
    <name evidence="3" type="ORF">D9611_012501</name>
</gene>
<accession>A0A8H5CAV2</accession>